<evidence type="ECO:0000313" key="5">
    <source>
        <dbReference type="Proteomes" id="UP001575181"/>
    </source>
</evidence>
<protein>
    <recommendedName>
        <fullName evidence="3">EF-hand domain-containing protein</fullName>
    </recommendedName>
</protein>
<dbReference type="RefSeq" id="WP_373655354.1">
    <property type="nucleotide sequence ID" value="NZ_JBGUAW010000004.1"/>
</dbReference>
<keyword evidence="2" id="KW-0732">Signal</keyword>
<reference evidence="4 5" key="1">
    <citation type="submission" date="2024-08" db="EMBL/GenBank/DDBJ databases">
        <title>Whole-genome sequencing of halo(alkali)philic microorganisms from hypersaline lakes.</title>
        <authorList>
            <person name="Sorokin D.Y."/>
            <person name="Merkel A.Y."/>
            <person name="Messina E."/>
            <person name="Yakimov M."/>
        </authorList>
    </citation>
    <scope>NUCLEOTIDE SEQUENCE [LARGE SCALE GENOMIC DNA]</scope>
    <source>
        <strain evidence="4 5">Cl-TMA</strain>
    </source>
</reference>
<evidence type="ECO:0000256" key="1">
    <source>
        <dbReference type="SAM" id="MobiDB-lite"/>
    </source>
</evidence>
<comment type="caution">
    <text evidence="4">The sequence shown here is derived from an EMBL/GenBank/DDBJ whole genome shotgun (WGS) entry which is preliminary data.</text>
</comment>
<dbReference type="InterPro" id="IPR011992">
    <property type="entry name" value="EF-hand-dom_pair"/>
</dbReference>
<dbReference type="SUPFAM" id="SSF47473">
    <property type="entry name" value="EF-hand"/>
    <property type="match status" value="1"/>
</dbReference>
<dbReference type="Proteomes" id="UP001575181">
    <property type="component" value="Unassembled WGS sequence"/>
</dbReference>
<feature type="domain" description="EF-hand" evidence="3">
    <location>
        <begin position="53"/>
        <end position="83"/>
    </location>
</feature>
<feature type="chain" id="PRO_5045415348" description="EF-hand domain-containing protein" evidence="2">
    <location>
        <begin position="22"/>
        <end position="83"/>
    </location>
</feature>
<dbReference type="InterPro" id="IPR002048">
    <property type="entry name" value="EF_hand_dom"/>
</dbReference>
<organism evidence="4 5">
    <name type="scientific">Thiohalorhabdus methylotrophus</name>
    <dbReference type="NCBI Taxonomy" id="3242694"/>
    <lineage>
        <taxon>Bacteria</taxon>
        <taxon>Pseudomonadati</taxon>
        <taxon>Pseudomonadota</taxon>
        <taxon>Gammaproteobacteria</taxon>
        <taxon>Thiohalorhabdales</taxon>
        <taxon>Thiohalorhabdaceae</taxon>
        <taxon>Thiohalorhabdus</taxon>
    </lineage>
</organism>
<dbReference type="EMBL" id="JBGUAW010000004">
    <property type="protein sequence ID" value="MFA9460571.1"/>
    <property type="molecule type" value="Genomic_DNA"/>
</dbReference>
<sequence>MRMLTWLAATLLLAVATPVLGASDSGKQSGANLPKFQKVDENGDSKLTYQEVKDQGVKKERFKEEDLNNDGKLTKYDYKYGLK</sequence>
<evidence type="ECO:0000256" key="2">
    <source>
        <dbReference type="SAM" id="SignalP"/>
    </source>
</evidence>
<dbReference type="Gene3D" id="1.10.238.10">
    <property type="entry name" value="EF-hand"/>
    <property type="match status" value="1"/>
</dbReference>
<gene>
    <name evidence="4" type="ORF">ACERLL_06985</name>
</gene>
<accession>A0ABV4TVG8</accession>
<feature type="region of interest" description="Disordered" evidence="1">
    <location>
        <begin position="21"/>
        <end position="44"/>
    </location>
</feature>
<evidence type="ECO:0000259" key="3">
    <source>
        <dbReference type="PROSITE" id="PS50222"/>
    </source>
</evidence>
<dbReference type="InterPro" id="IPR018247">
    <property type="entry name" value="EF_Hand_1_Ca_BS"/>
</dbReference>
<dbReference type="PROSITE" id="PS00018">
    <property type="entry name" value="EF_HAND_1"/>
    <property type="match status" value="1"/>
</dbReference>
<proteinExistence type="predicted"/>
<dbReference type="PROSITE" id="PS50222">
    <property type="entry name" value="EF_HAND_2"/>
    <property type="match status" value="1"/>
</dbReference>
<name>A0ABV4TVG8_9GAMM</name>
<keyword evidence="5" id="KW-1185">Reference proteome</keyword>
<feature type="signal peptide" evidence="2">
    <location>
        <begin position="1"/>
        <end position="21"/>
    </location>
</feature>
<evidence type="ECO:0000313" key="4">
    <source>
        <dbReference type="EMBL" id="MFA9460571.1"/>
    </source>
</evidence>